<organism evidence="1 2">
    <name type="scientific">Microcystis phage Mvi-JY20</name>
    <dbReference type="NCBI Taxonomy" id="3128146"/>
    <lineage>
        <taxon>Viruses</taxon>
        <taxon>Duplodnaviria</taxon>
        <taxon>Heunggongvirae</taxon>
        <taxon>Uroviricota</taxon>
        <taxon>Caudoviricetes</taxon>
    </lineage>
</organism>
<accession>A0AAX4QGD1</accession>
<dbReference type="Proteomes" id="UP001459105">
    <property type="component" value="Segment"/>
</dbReference>
<reference evidence="1" key="1">
    <citation type="submission" date="2024-03" db="EMBL/GenBank/DDBJ databases">
        <authorList>
            <person name="Lin W."/>
            <person name="Li D."/>
            <person name="Tong Y."/>
        </authorList>
    </citation>
    <scope>NUCLEOTIDE SEQUENCE</scope>
</reference>
<proteinExistence type="predicted"/>
<dbReference type="EMBL" id="PP438412">
    <property type="protein sequence ID" value="XAI95562.1"/>
    <property type="molecule type" value="Genomic_DNA"/>
</dbReference>
<sequence length="83" mass="9675">MKEFKQGDKVWWANYRPDGFSITPVGVLHDSNSQDYVTVHEYVGEEKRVWGGHLYRTYDEAAQFLNDSYHNKSGGCWKATGWE</sequence>
<evidence type="ECO:0000313" key="1">
    <source>
        <dbReference type="EMBL" id="XAI95562.1"/>
    </source>
</evidence>
<name>A0AAX4QGD1_9CAUD</name>
<evidence type="ECO:0000313" key="2">
    <source>
        <dbReference type="Proteomes" id="UP001459105"/>
    </source>
</evidence>
<protein>
    <submittedName>
        <fullName evidence="1">Uncharacterized protein</fullName>
    </submittedName>
</protein>